<evidence type="ECO:0000256" key="1">
    <source>
        <dbReference type="SAM" id="MobiDB-lite"/>
    </source>
</evidence>
<organism evidence="2 3">
    <name type="scientific">Massilia eurypsychrophila</name>
    <dbReference type="NCBI Taxonomy" id="1485217"/>
    <lineage>
        <taxon>Bacteria</taxon>
        <taxon>Pseudomonadati</taxon>
        <taxon>Pseudomonadota</taxon>
        <taxon>Betaproteobacteria</taxon>
        <taxon>Burkholderiales</taxon>
        <taxon>Oxalobacteraceae</taxon>
        <taxon>Telluria group</taxon>
        <taxon>Massilia</taxon>
    </lineage>
</organism>
<dbReference type="Proteomes" id="UP000230390">
    <property type="component" value="Unassembled WGS sequence"/>
</dbReference>
<accession>A0A2G8T758</accession>
<evidence type="ECO:0000313" key="3">
    <source>
        <dbReference type="Proteomes" id="UP000230390"/>
    </source>
</evidence>
<name>A0A2G8T758_9BURK</name>
<dbReference type="EMBL" id="PDOC01000085">
    <property type="protein sequence ID" value="PIL41871.1"/>
    <property type="molecule type" value="Genomic_DNA"/>
</dbReference>
<evidence type="ECO:0000313" key="2">
    <source>
        <dbReference type="EMBL" id="PIL41871.1"/>
    </source>
</evidence>
<sequence length="145" mass="14894">MTAQISQVITGLPTAPDFNTDTPEVFSLKAVASVLAQQGLPPEINAFAAQANVVAVDVNANAQIATAAKIAAEAAVAIAQNAAAVAQSTTGATTYVPNQAYSLNQSVISPLDQKVYRKRTATSSSAADPKDDPTNWLNVQGEALP</sequence>
<dbReference type="AlphaFoldDB" id="A0A2G8T758"/>
<comment type="caution">
    <text evidence="2">The sequence shown here is derived from an EMBL/GenBank/DDBJ whole genome shotgun (WGS) entry which is preliminary data.</text>
</comment>
<protein>
    <submittedName>
        <fullName evidence="2">Uncharacterized protein</fullName>
    </submittedName>
</protein>
<keyword evidence="3" id="KW-1185">Reference proteome</keyword>
<feature type="region of interest" description="Disordered" evidence="1">
    <location>
        <begin position="119"/>
        <end position="145"/>
    </location>
</feature>
<reference evidence="2 3" key="1">
    <citation type="submission" date="2017-10" db="EMBL/GenBank/DDBJ databases">
        <title>Massilia psychrophilum sp. nov., a novel purple-pigmented bacterium isolated from Tianshan glacier, Xinjiang Municipality, China.</title>
        <authorList>
            <person name="Wang H."/>
        </authorList>
    </citation>
    <scope>NUCLEOTIDE SEQUENCE [LARGE SCALE GENOMIC DNA]</scope>
    <source>
        <strain evidence="2 3">JCM 30074</strain>
    </source>
</reference>
<proteinExistence type="predicted"/>
<gene>
    <name evidence="2" type="ORF">CR105_27415</name>
</gene>
<feature type="non-terminal residue" evidence="2">
    <location>
        <position position="145"/>
    </location>
</feature>